<proteinExistence type="predicted"/>
<dbReference type="KEGG" id="ngv:CDO52_24050"/>
<evidence type="ECO:0000313" key="7">
    <source>
        <dbReference type="EMBL" id="ASU85462.1"/>
    </source>
</evidence>
<name>A0A223SBI7_9ACTN</name>
<accession>A0A223SBI7</accession>
<dbReference type="PRINTS" id="PR00107">
    <property type="entry name" value="PHOSPHOCPHPR"/>
</dbReference>
<evidence type="ECO:0000256" key="4">
    <source>
        <dbReference type="ARBA" id="ARBA00022490"/>
    </source>
</evidence>
<dbReference type="SUPFAM" id="SSF55594">
    <property type="entry name" value="HPr-like"/>
    <property type="match status" value="1"/>
</dbReference>
<dbReference type="GO" id="GO:0005737">
    <property type="term" value="C:cytoplasm"/>
    <property type="evidence" value="ECO:0007669"/>
    <property type="project" value="UniProtKB-SubCell"/>
</dbReference>
<dbReference type="InterPro" id="IPR035895">
    <property type="entry name" value="HPr-like_sf"/>
</dbReference>
<keyword evidence="4" id="KW-0963">Cytoplasm</keyword>
<dbReference type="AlphaFoldDB" id="A0A223SBI7"/>
<dbReference type="NCBIfam" id="TIGR01003">
    <property type="entry name" value="PTS_HPr_family"/>
    <property type="match status" value="1"/>
</dbReference>
<evidence type="ECO:0000313" key="8">
    <source>
        <dbReference type="Proteomes" id="UP000215005"/>
    </source>
</evidence>
<dbReference type="PROSITE" id="PS51350">
    <property type="entry name" value="PTS_HPR_DOM"/>
    <property type="match status" value="1"/>
</dbReference>
<dbReference type="Pfam" id="PF00381">
    <property type="entry name" value="PTS-HPr"/>
    <property type="match status" value="1"/>
</dbReference>
<evidence type="ECO:0000256" key="5">
    <source>
        <dbReference type="ARBA" id="ARBA00022683"/>
    </source>
</evidence>
<dbReference type="PANTHER" id="PTHR33705:SF2">
    <property type="entry name" value="PHOSPHOCARRIER PROTEIN NPR"/>
    <property type="match status" value="1"/>
</dbReference>
<dbReference type="CDD" id="cd00367">
    <property type="entry name" value="PTS-HPr_like"/>
    <property type="match status" value="1"/>
</dbReference>
<dbReference type="EMBL" id="CP022753">
    <property type="protein sequence ID" value="ASU85462.1"/>
    <property type="molecule type" value="Genomic_DNA"/>
</dbReference>
<dbReference type="InterPro" id="IPR001020">
    <property type="entry name" value="PTS_HPr_His_P_site"/>
</dbReference>
<evidence type="ECO:0000259" key="6">
    <source>
        <dbReference type="PROSITE" id="PS51350"/>
    </source>
</evidence>
<evidence type="ECO:0000256" key="1">
    <source>
        <dbReference type="ARBA" id="ARBA00003681"/>
    </source>
</evidence>
<feature type="domain" description="HPr" evidence="6">
    <location>
        <begin position="1"/>
        <end position="85"/>
    </location>
</feature>
<organism evidence="7 8">
    <name type="scientific">Nocardiopsis gilva YIM 90087</name>
    <dbReference type="NCBI Taxonomy" id="1235441"/>
    <lineage>
        <taxon>Bacteria</taxon>
        <taxon>Bacillati</taxon>
        <taxon>Actinomycetota</taxon>
        <taxon>Actinomycetes</taxon>
        <taxon>Streptosporangiales</taxon>
        <taxon>Nocardiopsidaceae</taxon>
        <taxon>Nocardiopsis</taxon>
    </lineage>
</organism>
<evidence type="ECO:0000256" key="3">
    <source>
        <dbReference type="ARBA" id="ARBA00020422"/>
    </source>
</evidence>
<dbReference type="Proteomes" id="UP000215005">
    <property type="component" value="Chromosome"/>
</dbReference>
<keyword evidence="5" id="KW-0598">Phosphotransferase system</keyword>
<protein>
    <recommendedName>
        <fullName evidence="3">Phosphocarrier protein HPr</fullName>
    </recommendedName>
</protein>
<dbReference type="PROSITE" id="PS00369">
    <property type="entry name" value="PTS_HPR_HIS"/>
    <property type="match status" value="1"/>
</dbReference>
<dbReference type="InterPro" id="IPR000032">
    <property type="entry name" value="HPr-like"/>
</dbReference>
<dbReference type="OrthoDB" id="9809047at2"/>
<comment type="function">
    <text evidence="1">General (non sugar-specific) component of the phosphoenolpyruvate-dependent sugar phosphotransferase system (sugar PTS). This major carbohydrate active-transport system catalyzes the phosphorylation of incoming sugar substrates concomitantly with their translocation across the cell membrane. The phosphoryl group from phosphoenolpyruvate (PEP) is transferred to the phosphoryl carrier protein HPr by enzyme I. Phospho-HPr then transfers it to the PTS EIIA domain.</text>
</comment>
<sequence length="85" mass="8689">MAERRVKVESEVGLHARPAALFVEAASKASGNVTVSKDGSAPVSAKSILAIMGLDVRNGDEIVITADGDDADALLDRLAEIANAG</sequence>
<evidence type="ECO:0000256" key="2">
    <source>
        <dbReference type="ARBA" id="ARBA00004496"/>
    </source>
</evidence>
<comment type="subcellular location">
    <subcellularLocation>
        <location evidence="2">Cytoplasm</location>
    </subcellularLocation>
</comment>
<dbReference type="InterPro" id="IPR050399">
    <property type="entry name" value="HPr"/>
</dbReference>
<dbReference type="GO" id="GO:0009401">
    <property type="term" value="P:phosphoenolpyruvate-dependent sugar phosphotransferase system"/>
    <property type="evidence" value="ECO:0007669"/>
    <property type="project" value="UniProtKB-KW"/>
</dbReference>
<reference evidence="7 8" key="1">
    <citation type="submission" date="2017-08" db="EMBL/GenBank/DDBJ databases">
        <title>The complete genome sequence of Nocardiopsis gilva YIM 90087.</title>
        <authorList>
            <person name="Yin M."/>
            <person name="Tang S."/>
        </authorList>
    </citation>
    <scope>NUCLEOTIDE SEQUENCE [LARGE SCALE GENOMIC DNA]</scope>
    <source>
        <strain evidence="7 8">YIM 90087</strain>
    </source>
</reference>
<dbReference type="RefSeq" id="WP_017618730.1">
    <property type="nucleotide sequence ID" value="NZ_ANBG01000186.1"/>
</dbReference>
<keyword evidence="8" id="KW-1185">Reference proteome</keyword>
<gene>
    <name evidence="7" type="ORF">CDO52_24050</name>
</gene>
<dbReference type="Gene3D" id="3.30.1340.10">
    <property type="entry name" value="HPr-like"/>
    <property type="match status" value="1"/>
</dbReference>
<dbReference type="PANTHER" id="PTHR33705">
    <property type="entry name" value="PHOSPHOCARRIER PROTEIN HPR"/>
    <property type="match status" value="1"/>
</dbReference>